<protein>
    <submittedName>
        <fullName evidence="1">Uncharacterized protein</fullName>
    </submittedName>
</protein>
<proteinExistence type="predicted"/>
<sequence>MISSVSRPRVLYNPSIIFPTLYCGALCPPWAHPTSQSEASISEIWVWHSSYEDYHTTLRRDHDDLHGVIAKLVVCRRTLDFATHGEIAGPCVCHPALPLSSPDLSFRILGMLLPNADVRDLCTD</sequence>
<accession>A0AAV6V061</accession>
<name>A0AAV6V061_9ARAC</name>
<evidence type="ECO:0000313" key="1">
    <source>
        <dbReference type="EMBL" id="KAG8189996.1"/>
    </source>
</evidence>
<dbReference type="EMBL" id="JAFNEN010000197">
    <property type="protein sequence ID" value="KAG8189996.1"/>
    <property type="molecule type" value="Genomic_DNA"/>
</dbReference>
<dbReference type="AlphaFoldDB" id="A0AAV6V061"/>
<keyword evidence="2" id="KW-1185">Reference proteome</keyword>
<evidence type="ECO:0000313" key="2">
    <source>
        <dbReference type="Proteomes" id="UP000827092"/>
    </source>
</evidence>
<dbReference type="Proteomes" id="UP000827092">
    <property type="component" value="Unassembled WGS sequence"/>
</dbReference>
<organism evidence="1 2">
    <name type="scientific">Oedothorax gibbosus</name>
    <dbReference type="NCBI Taxonomy" id="931172"/>
    <lineage>
        <taxon>Eukaryota</taxon>
        <taxon>Metazoa</taxon>
        <taxon>Ecdysozoa</taxon>
        <taxon>Arthropoda</taxon>
        <taxon>Chelicerata</taxon>
        <taxon>Arachnida</taxon>
        <taxon>Araneae</taxon>
        <taxon>Araneomorphae</taxon>
        <taxon>Entelegynae</taxon>
        <taxon>Araneoidea</taxon>
        <taxon>Linyphiidae</taxon>
        <taxon>Erigoninae</taxon>
        <taxon>Oedothorax</taxon>
    </lineage>
</organism>
<comment type="caution">
    <text evidence="1">The sequence shown here is derived from an EMBL/GenBank/DDBJ whole genome shotgun (WGS) entry which is preliminary data.</text>
</comment>
<gene>
    <name evidence="1" type="ORF">JTE90_002559</name>
</gene>
<reference evidence="1 2" key="1">
    <citation type="journal article" date="2022" name="Nat. Ecol. Evol.">
        <title>A masculinizing supergene underlies an exaggerated male reproductive morph in a spider.</title>
        <authorList>
            <person name="Hendrickx F."/>
            <person name="De Corte Z."/>
            <person name="Sonet G."/>
            <person name="Van Belleghem S.M."/>
            <person name="Kostlbacher S."/>
            <person name="Vangestel C."/>
        </authorList>
    </citation>
    <scope>NUCLEOTIDE SEQUENCE [LARGE SCALE GENOMIC DNA]</scope>
    <source>
        <strain evidence="1">W744_W776</strain>
    </source>
</reference>